<feature type="region of interest" description="Disordered" evidence="1">
    <location>
        <begin position="52"/>
        <end position="114"/>
    </location>
</feature>
<evidence type="ECO:0000313" key="5">
    <source>
        <dbReference type="Proteomes" id="UP000013026"/>
    </source>
</evidence>
<dbReference type="Proteomes" id="UP000006655">
    <property type="component" value="Chromosome"/>
</dbReference>
<keyword evidence="4" id="KW-1185">Reference proteome</keyword>
<dbReference type="STRING" id="504728.K649_02500"/>
<protein>
    <submittedName>
        <fullName evidence="3">Uncharacterized protein</fullName>
    </submittedName>
</protein>
<gene>
    <name evidence="2" type="ordered locus">Mrub_0572</name>
    <name evidence="3" type="ORF">K649_02500</name>
</gene>
<reference evidence="3" key="2">
    <citation type="submission" date="2013-04" db="EMBL/GenBank/DDBJ databases">
        <title>Non-Hybrid, Finished Microbial Genome Assemblies from Long-Read SMRT Sequencing Data.</title>
        <authorList>
            <person name="Klammer A."/>
            <person name="Drake J."/>
            <person name="Heiner C."/>
            <person name="Clum A."/>
            <person name="Copeland A."/>
            <person name="Huddleston J."/>
            <person name="Eichler E."/>
            <person name="Turner S.W."/>
        </authorList>
    </citation>
    <scope>NUCLEOTIDE SEQUENCE</scope>
    <source>
        <strain evidence="3">DSM 1279</strain>
    </source>
</reference>
<dbReference type="EMBL" id="CP001743">
    <property type="protein sequence ID" value="ADD27345.1"/>
    <property type="molecule type" value="Genomic_DNA"/>
</dbReference>
<accession>D3PNF4</accession>
<dbReference type="PATRIC" id="fig|504728.9.peg.518"/>
<sequence>MPRKRSRYRLEAHRLWEVLERLSLKDGLLLWEALGEDPRDFPLGKAEALKKAKQRIRGDRMSPGITRNEGTKCPAPLRAGERRPLAKKEKRGDRVSPGKRGNQGTERPRYPDPAGALAQELGGWRAGLLYRARKEQNGLIQKLAHQHRESLLELLNLAEGLPLPRRIPTTLAWLEEFARELERLGDAEVLKALLEVRKRGAENPLSYAARVLAARGVQKKEEVWTPTGEQF</sequence>
<reference evidence="2 4" key="1">
    <citation type="journal article" date="2010" name="Stand. Genomic Sci.">
        <title>Complete genome sequence of Meiothermus ruber type strain (21).</title>
        <authorList>
            <person name="Tindall B.J."/>
            <person name="Sikorski J."/>
            <person name="Lucas S."/>
            <person name="Goltsman E."/>
            <person name="Copeland A."/>
            <person name="Glavina Del Rio T."/>
            <person name="Nolan M."/>
            <person name="Tice H."/>
            <person name="Cheng J.F."/>
            <person name="Han C."/>
            <person name="Pitluck S."/>
            <person name="Liolios K."/>
            <person name="Ivanova N."/>
            <person name="Mavromatis K."/>
            <person name="Ovchinnikova G."/>
            <person name="Pati A."/>
            <person name="Fahnrich R."/>
            <person name="Goodwin L."/>
            <person name="Chen A."/>
            <person name="Palaniappan K."/>
            <person name="Land M."/>
            <person name="Hauser L."/>
            <person name="Chang Y.J."/>
            <person name="Jeffries C.D."/>
            <person name="Rohde M."/>
            <person name="Goker M."/>
            <person name="Woyke T."/>
            <person name="Bristow J."/>
            <person name="Eisen J.A."/>
            <person name="Markowitz V."/>
            <person name="Hugenholtz P."/>
            <person name="Kyrpides N.C."/>
            <person name="Klenk H.P."/>
            <person name="Lapidus A."/>
        </authorList>
    </citation>
    <scope>NUCLEOTIDE SEQUENCE [LARGE SCALE GENOMIC DNA]</scope>
    <source>
        <strain evidence="4">ATCC 35948 / DSM 1279 / VKM B-1258 / 21</strain>
        <strain evidence="2">DSM 1279</strain>
    </source>
</reference>
<evidence type="ECO:0000313" key="3">
    <source>
        <dbReference type="EMBL" id="AGK03802.1"/>
    </source>
</evidence>
<dbReference type="KEGG" id="mre:K649_02500"/>
<dbReference type="KEGG" id="mrb:Mrub_0572"/>
<dbReference type="Proteomes" id="UP000013026">
    <property type="component" value="Chromosome"/>
</dbReference>
<feature type="compositionally biased region" description="Basic and acidic residues" evidence="1">
    <location>
        <begin position="79"/>
        <end position="96"/>
    </location>
</feature>
<name>D3PNF4_MEIRD</name>
<evidence type="ECO:0000256" key="1">
    <source>
        <dbReference type="SAM" id="MobiDB-lite"/>
    </source>
</evidence>
<proteinExistence type="predicted"/>
<evidence type="ECO:0000313" key="2">
    <source>
        <dbReference type="EMBL" id="ADD27345.1"/>
    </source>
</evidence>
<evidence type="ECO:0000313" key="4">
    <source>
        <dbReference type="Proteomes" id="UP000006655"/>
    </source>
</evidence>
<dbReference type="EMBL" id="CP005385">
    <property type="protein sequence ID" value="AGK03802.1"/>
    <property type="molecule type" value="Genomic_DNA"/>
</dbReference>
<organism evidence="3 5">
    <name type="scientific">Meiothermus ruber (strain ATCC 35948 / DSM 1279 / VKM B-1258 / 21)</name>
    <name type="common">Thermus ruber</name>
    <dbReference type="NCBI Taxonomy" id="504728"/>
    <lineage>
        <taxon>Bacteria</taxon>
        <taxon>Thermotogati</taxon>
        <taxon>Deinococcota</taxon>
        <taxon>Deinococci</taxon>
        <taxon>Thermales</taxon>
        <taxon>Thermaceae</taxon>
        <taxon>Meiothermus</taxon>
    </lineage>
</organism>
<reference evidence="3 5" key="3">
    <citation type="submission" date="2013-04" db="EMBL/GenBank/DDBJ databases">
        <authorList>
            <person name="Chin J."/>
            <person name="Alexander D.H."/>
            <person name="Marks P."/>
            <person name="Korlach J."/>
            <person name="Clum A."/>
            <person name="Copeland A."/>
        </authorList>
    </citation>
    <scope>NUCLEOTIDE SEQUENCE [LARGE SCALE GENOMIC DNA]</scope>
    <source>
        <strain evidence="5">ATCC 35948 / DSM 1279 / VKM B-1258 / 21</strain>
        <strain evidence="3">DSM 1279</strain>
    </source>
</reference>
<dbReference type="AlphaFoldDB" id="D3PNF4"/>
<dbReference type="OrthoDB" id="25552at2"/>